<dbReference type="Pfam" id="PF00465">
    <property type="entry name" value="Fe-ADH"/>
    <property type="match status" value="1"/>
</dbReference>
<dbReference type="InterPro" id="IPR001670">
    <property type="entry name" value="ADH_Fe/GldA"/>
</dbReference>
<comment type="similarity">
    <text evidence="1">Belongs to the iron-containing alcohol dehydrogenase family.</text>
</comment>
<protein>
    <recommendedName>
        <fullName evidence="3">Alcohol dehydrogenase iron-type/glycerol dehydrogenase GldA domain-containing protein</fullName>
    </recommendedName>
</protein>
<keyword evidence="5" id="KW-1185">Reference proteome</keyword>
<dbReference type="Gene3D" id="3.40.50.1970">
    <property type="match status" value="1"/>
</dbReference>
<feature type="domain" description="Alcohol dehydrogenase iron-type/glycerol dehydrogenase GldA" evidence="3">
    <location>
        <begin position="9"/>
        <end position="151"/>
    </location>
</feature>
<evidence type="ECO:0000259" key="3">
    <source>
        <dbReference type="Pfam" id="PF00465"/>
    </source>
</evidence>
<evidence type="ECO:0000313" key="5">
    <source>
        <dbReference type="Proteomes" id="UP001501736"/>
    </source>
</evidence>
<dbReference type="SUPFAM" id="SSF56796">
    <property type="entry name" value="Dehydroquinate synthase-like"/>
    <property type="match status" value="1"/>
</dbReference>
<dbReference type="PANTHER" id="PTHR11496:SF102">
    <property type="entry name" value="ALCOHOL DEHYDROGENASE 4"/>
    <property type="match status" value="1"/>
</dbReference>
<dbReference type="InterPro" id="IPR039697">
    <property type="entry name" value="Alcohol_dehydrogenase_Fe"/>
</dbReference>
<evidence type="ECO:0000256" key="1">
    <source>
        <dbReference type="ARBA" id="ARBA00007358"/>
    </source>
</evidence>
<comment type="caution">
    <text evidence="4">The sequence shown here is derived from an EMBL/GenBank/DDBJ whole genome shotgun (WGS) entry which is preliminary data.</text>
</comment>
<keyword evidence="2" id="KW-0560">Oxidoreductase</keyword>
<gene>
    <name evidence="4" type="ORF">GCM10020260_12000</name>
</gene>
<name>A0ABP6RB88_9MICC</name>
<dbReference type="RefSeq" id="WP_344719428.1">
    <property type="nucleotide sequence ID" value="NZ_BAAAYG010000004.1"/>
</dbReference>
<dbReference type="Proteomes" id="UP001501736">
    <property type="component" value="Unassembled WGS sequence"/>
</dbReference>
<reference evidence="5" key="1">
    <citation type="journal article" date="2019" name="Int. J. Syst. Evol. Microbiol.">
        <title>The Global Catalogue of Microorganisms (GCM) 10K type strain sequencing project: providing services to taxonomists for standard genome sequencing and annotation.</title>
        <authorList>
            <consortium name="The Broad Institute Genomics Platform"/>
            <consortium name="The Broad Institute Genome Sequencing Center for Infectious Disease"/>
            <person name="Wu L."/>
            <person name="Ma J."/>
        </authorList>
    </citation>
    <scope>NUCLEOTIDE SEQUENCE [LARGE SCALE GENOMIC DNA]</scope>
    <source>
        <strain evidence="5">JCM 11483</strain>
    </source>
</reference>
<evidence type="ECO:0000256" key="2">
    <source>
        <dbReference type="ARBA" id="ARBA00023002"/>
    </source>
</evidence>
<sequence length="386" mass="39778">MRGPAPNQITGTGALQAATTQSAASHPVLFIDSSVVEAANSVLSRCTGIQPAARIVVSGPIDWDAVEAFASTVVESGADSLIALGGGNTMDAAKLAGWCAATPGGANALRARSRVGGLVMGARDSISLPLLCVPSTVGTGAEVSAVACCETTLDDDTYKCLVSFEGSPVSAAVYEPEVLNVPASLLHAGIAEAWLRVLGAFVGAESTIAAADDEALALIRRMATFAEQALECPRSGSPGVLDVALTSATNHTGWALQGRGMAPSPLWFVANELSMLVSVTKMEAMAALVGGWLTQVVTVGSEWGDQERLTRALQASGDITIDQIVDRMQRLVGGAVPPFSAAQLADRVIARFGGGRPLPRRHTAEKIAHMAKDAALFQARDAHAAR</sequence>
<dbReference type="EMBL" id="BAAAYG010000004">
    <property type="protein sequence ID" value="GAA3283362.1"/>
    <property type="molecule type" value="Genomic_DNA"/>
</dbReference>
<dbReference type="PANTHER" id="PTHR11496">
    <property type="entry name" value="ALCOHOL DEHYDROGENASE"/>
    <property type="match status" value="1"/>
</dbReference>
<proteinExistence type="inferred from homology"/>
<accession>A0ABP6RB88</accession>
<evidence type="ECO:0000313" key="4">
    <source>
        <dbReference type="EMBL" id="GAA3283362.1"/>
    </source>
</evidence>
<organism evidence="4 5">
    <name type="scientific">Nesterenkonia halobia</name>
    <dbReference type="NCBI Taxonomy" id="37922"/>
    <lineage>
        <taxon>Bacteria</taxon>
        <taxon>Bacillati</taxon>
        <taxon>Actinomycetota</taxon>
        <taxon>Actinomycetes</taxon>
        <taxon>Micrococcales</taxon>
        <taxon>Micrococcaceae</taxon>
        <taxon>Nesterenkonia</taxon>
    </lineage>
</organism>